<dbReference type="InterPro" id="IPR009072">
    <property type="entry name" value="Histone-fold"/>
</dbReference>
<proteinExistence type="inferred from homology"/>
<evidence type="ECO:0000256" key="2">
    <source>
        <dbReference type="SAM" id="MobiDB-lite"/>
    </source>
</evidence>
<feature type="domain" description="Core Histone H2A/H2B/H3" evidence="3">
    <location>
        <begin position="15"/>
        <end position="95"/>
    </location>
</feature>
<evidence type="ECO:0000259" key="3">
    <source>
        <dbReference type="Pfam" id="PF00125"/>
    </source>
</evidence>
<accession>A0ABD3P1A3</accession>
<dbReference type="Proteomes" id="UP001530400">
    <property type="component" value="Unassembled WGS sequence"/>
</dbReference>
<evidence type="ECO:0000259" key="4">
    <source>
        <dbReference type="Pfam" id="PF04577"/>
    </source>
</evidence>
<reference evidence="5 6" key="1">
    <citation type="submission" date="2024-10" db="EMBL/GenBank/DDBJ databases">
        <title>Updated reference genomes for cyclostephanoid diatoms.</title>
        <authorList>
            <person name="Roberts W.R."/>
            <person name="Alverson A.J."/>
        </authorList>
    </citation>
    <scope>NUCLEOTIDE SEQUENCE [LARGE SCALE GENOMIC DNA]</scope>
    <source>
        <strain evidence="5 6">AJA010-31</strain>
    </source>
</reference>
<dbReference type="InterPro" id="IPR000558">
    <property type="entry name" value="Histone_H2B"/>
</dbReference>
<feature type="domain" description="Glycosyltransferase 61 catalytic" evidence="4">
    <location>
        <begin position="370"/>
        <end position="472"/>
    </location>
</feature>
<dbReference type="CDD" id="cd22910">
    <property type="entry name" value="HFD_H2B"/>
    <property type="match status" value="1"/>
</dbReference>
<evidence type="ECO:0008006" key="7">
    <source>
        <dbReference type="Google" id="ProtNLM"/>
    </source>
</evidence>
<dbReference type="EMBL" id="JALLPJ020000825">
    <property type="protein sequence ID" value="KAL3781974.1"/>
    <property type="molecule type" value="Genomic_DNA"/>
</dbReference>
<dbReference type="FunFam" id="1.10.20.10:FF:000043">
    <property type="entry name" value="Histone H2B"/>
    <property type="match status" value="1"/>
</dbReference>
<dbReference type="SUPFAM" id="SSF47113">
    <property type="entry name" value="Histone-fold"/>
    <property type="match status" value="1"/>
</dbReference>
<evidence type="ECO:0000313" key="5">
    <source>
        <dbReference type="EMBL" id="KAL3781974.1"/>
    </source>
</evidence>
<dbReference type="PRINTS" id="PR00621">
    <property type="entry name" value="HISTONEH2B"/>
</dbReference>
<dbReference type="Pfam" id="PF04577">
    <property type="entry name" value="Glyco_transf_61"/>
    <property type="match status" value="1"/>
</dbReference>
<evidence type="ECO:0000256" key="1">
    <source>
        <dbReference type="ARBA" id="ARBA00006846"/>
    </source>
</evidence>
<dbReference type="GO" id="GO:0005634">
    <property type="term" value="C:nucleus"/>
    <property type="evidence" value="ECO:0007669"/>
    <property type="project" value="UniProtKB-ARBA"/>
</dbReference>
<dbReference type="PANTHER" id="PTHR23428">
    <property type="entry name" value="HISTONE H2B"/>
    <property type="match status" value="1"/>
</dbReference>
<comment type="caution">
    <text evidence="5">The sequence shown here is derived from an EMBL/GenBank/DDBJ whole genome shotgun (WGS) entry which is preliminary data.</text>
</comment>
<organism evidence="5 6">
    <name type="scientific">Cyclotella atomus</name>
    <dbReference type="NCBI Taxonomy" id="382360"/>
    <lineage>
        <taxon>Eukaryota</taxon>
        <taxon>Sar</taxon>
        <taxon>Stramenopiles</taxon>
        <taxon>Ochrophyta</taxon>
        <taxon>Bacillariophyta</taxon>
        <taxon>Coscinodiscophyceae</taxon>
        <taxon>Thalassiosirophycidae</taxon>
        <taxon>Stephanodiscales</taxon>
        <taxon>Stephanodiscaceae</taxon>
        <taxon>Cyclotella</taxon>
    </lineage>
</organism>
<protein>
    <recommendedName>
        <fullName evidence="7">Histone H2A/H2B/H3 domain-containing protein</fullName>
    </recommendedName>
</protein>
<keyword evidence="6" id="KW-1185">Reference proteome</keyword>
<dbReference type="InterPro" id="IPR007125">
    <property type="entry name" value="H2A/H2B/H3"/>
</dbReference>
<sequence>MAKTPSKQAPAKAAKKATDGKKKRSKKRVESYSTYIYKVLKQVHPDTGISKKGMSIMNSFINDIFERIAGEAGKLSTYNKKATLSSREIQTAVRLMLPVPKKHRKRRVGIGSKLFRSKAHVHNVSSDCYRVGSDAVLEEWKSGQQTVCTISSPSYTKGWFGNENNTIDIQEYVLKSWEYEPTFVRYSNVEGYWGRDILPMGCPSNTRLRHEHLGVITHIVPPWLGKEVDTTRNSSDIIEVYDTVIQVRMFEQHNPYERFHAMLNAAMVMRMLDIVDPQFVLLLNSEGGREKMTNNTIDMWRSLSTIEPIIVDTQTPTSNNTEKVKRFRELIHLSSSGTSMITTTNKAFRGRGMDHHCKSSLFRDITQWMAMNYNIIEMKNSTGNNVTNILWSTRRPYCCINGRLVGVKRSWREEDKLLHALRDSLGPSFRITSVDFGKISSRKSIEMASKSDIMVGVHGAGLIWSAFMPIHGGLIEIFGGDRTSSNRHYHNVASLADLHYRELSLIGVGDPLCWDQGTVDKLVEMIKSFKPRHEGLEPE</sequence>
<feature type="region of interest" description="Disordered" evidence="2">
    <location>
        <begin position="1"/>
        <end position="26"/>
    </location>
</feature>
<dbReference type="Pfam" id="PF00125">
    <property type="entry name" value="Histone"/>
    <property type="match status" value="1"/>
</dbReference>
<evidence type="ECO:0000313" key="6">
    <source>
        <dbReference type="Proteomes" id="UP001530400"/>
    </source>
</evidence>
<dbReference type="Gene3D" id="1.10.20.10">
    <property type="entry name" value="Histone, subunit A"/>
    <property type="match status" value="1"/>
</dbReference>
<dbReference type="AlphaFoldDB" id="A0ABD3P1A3"/>
<comment type="similarity">
    <text evidence="1">Belongs to the histone H2B family.</text>
</comment>
<feature type="compositionally biased region" description="Low complexity" evidence="2">
    <location>
        <begin position="1"/>
        <end position="12"/>
    </location>
</feature>
<name>A0ABD3P1A3_9STRA</name>
<dbReference type="SMART" id="SM00427">
    <property type="entry name" value="H2B"/>
    <property type="match status" value="1"/>
</dbReference>
<gene>
    <name evidence="5" type="ORF">ACHAWO_004787</name>
</gene>
<dbReference type="InterPro" id="IPR049625">
    <property type="entry name" value="Glyco_transf_61_cat"/>
</dbReference>